<evidence type="ECO:0000256" key="2">
    <source>
        <dbReference type="ARBA" id="ARBA00022679"/>
    </source>
</evidence>
<dbReference type="InterPro" id="IPR001451">
    <property type="entry name" value="Hexapep"/>
</dbReference>
<dbReference type="GO" id="GO:0008374">
    <property type="term" value="F:O-acyltransferase activity"/>
    <property type="evidence" value="ECO:0007669"/>
    <property type="project" value="TreeGrafter"/>
</dbReference>
<keyword evidence="3" id="KW-0012">Acyltransferase</keyword>
<dbReference type="AlphaFoldDB" id="A0A1R1X2B0"/>
<dbReference type="OrthoDB" id="25818at2759"/>
<reference evidence="6" key="1">
    <citation type="submission" date="2017-01" db="EMBL/GenBank/DDBJ databases">
        <authorList>
            <person name="Wang Y."/>
            <person name="White M."/>
            <person name="Kvist S."/>
            <person name="Moncalvo J.-M."/>
        </authorList>
    </citation>
    <scope>NUCLEOTIDE SEQUENCE [LARGE SCALE GENOMIC DNA]</scope>
    <source>
        <strain evidence="6">ID-206-W2</strain>
    </source>
</reference>
<dbReference type="PANTHER" id="PTHR23416">
    <property type="entry name" value="SIALIC ACID SYNTHASE-RELATED"/>
    <property type="match status" value="1"/>
</dbReference>
<feature type="domain" description="Maltose/galactoside acetyltransferase" evidence="4">
    <location>
        <begin position="6"/>
        <end position="59"/>
    </location>
</feature>
<dbReference type="SUPFAM" id="SSF51161">
    <property type="entry name" value="Trimeric LpxA-like enzymes"/>
    <property type="match status" value="1"/>
</dbReference>
<dbReference type="InterPro" id="IPR051159">
    <property type="entry name" value="Hexapeptide_acetyltransf"/>
</dbReference>
<dbReference type="Proteomes" id="UP000187429">
    <property type="component" value="Unassembled WGS sequence"/>
</dbReference>
<dbReference type="Gene3D" id="2.160.10.10">
    <property type="entry name" value="Hexapeptide repeat proteins"/>
    <property type="match status" value="1"/>
</dbReference>
<dbReference type="PROSITE" id="PS00101">
    <property type="entry name" value="HEXAPEP_TRANSFERASES"/>
    <property type="match status" value="1"/>
</dbReference>
<dbReference type="FunFam" id="2.160.10.10:FF:000025">
    <property type="entry name" value="Hexapeptide-repeat containing-acetyltransferase"/>
    <property type="match status" value="1"/>
</dbReference>
<evidence type="ECO:0000256" key="3">
    <source>
        <dbReference type="ARBA" id="ARBA00023315"/>
    </source>
</evidence>
<dbReference type="GO" id="GO:0016407">
    <property type="term" value="F:acetyltransferase activity"/>
    <property type="evidence" value="ECO:0007669"/>
    <property type="project" value="InterPro"/>
</dbReference>
<name>A0A1R1X2B0_9FUNG</name>
<gene>
    <name evidence="5" type="ORF">AYI69_g10954</name>
</gene>
<evidence type="ECO:0000313" key="5">
    <source>
        <dbReference type="EMBL" id="OMJ08750.1"/>
    </source>
</evidence>
<dbReference type="InterPro" id="IPR024688">
    <property type="entry name" value="Mac_dom"/>
</dbReference>
<evidence type="ECO:0000256" key="1">
    <source>
        <dbReference type="ARBA" id="ARBA00007274"/>
    </source>
</evidence>
<comment type="caution">
    <text evidence="5">The sequence shown here is derived from an EMBL/GenBank/DDBJ whole genome shotgun (WGS) entry which is preliminary data.</text>
</comment>
<keyword evidence="6" id="KW-1185">Reference proteome</keyword>
<dbReference type="PANTHER" id="PTHR23416:SF23">
    <property type="entry name" value="ACETYLTRANSFERASE C18B11.09C-RELATED"/>
    <property type="match status" value="1"/>
</dbReference>
<dbReference type="EMBL" id="LSSM01007296">
    <property type="protein sequence ID" value="OMJ08750.1"/>
    <property type="molecule type" value="Genomic_DNA"/>
</dbReference>
<dbReference type="Pfam" id="PF12464">
    <property type="entry name" value="Mac"/>
    <property type="match status" value="1"/>
</dbReference>
<organism evidence="5 6">
    <name type="scientific">Smittium culicis</name>
    <dbReference type="NCBI Taxonomy" id="133412"/>
    <lineage>
        <taxon>Eukaryota</taxon>
        <taxon>Fungi</taxon>
        <taxon>Fungi incertae sedis</taxon>
        <taxon>Zoopagomycota</taxon>
        <taxon>Kickxellomycotina</taxon>
        <taxon>Harpellomycetes</taxon>
        <taxon>Harpellales</taxon>
        <taxon>Legeriomycetaceae</taxon>
        <taxon>Smittium</taxon>
    </lineage>
</organism>
<proteinExistence type="inferred from homology"/>
<evidence type="ECO:0000259" key="4">
    <source>
        <dbReference type="SMART" id="SM01266"/>
    </source>
</evidence>
<accession>A0A1R1X2B0</accession>
<dbReference type="InterPro" id="IPR011004">
    <property type="entry name" value="Trimer_LpxA-like_sf"/>
</dbReference>
<dbReference type="CDD" id="cd03357">
    <property type="entry name" value="LbH_MAT_GAT"/>
    <property type="match status" value="1"/>
</dbReference>
<evidence type="ECO:0000313" key="6">
    <source>
        <dbReference type="Proteomes" id="UP000187429"/>
    </source>
</evidence>
<keyword evidence="2 5" id="KW-0808">Transferase</keyword>
<dbReference type="InterPro" id="IPR018357">
    <property type="entry name" value="Hexapep_transf_CS"/>
</dbReference>
<dbReference type="Pfam" id="PF00132">
    <property type="entry name" value="Hexapep"/>
    <property type="match status" value="1"/>
</dbReference>
<dbReference type="SMART" id="SM01266">
    <property type="entry name" value="Mac"/>
    <property type="match status" value="1"/>
</dbReference>
<sequence length="190" mass="21021">MTKTERQKMLDGDFYLCTDPDLVEGRRRAKELVGELQNSYNNTEERIRITKELLGTSDETTYLEKYAYFDYGVNFHVGKNFYMNAGCVILDCARVDVGDNVMFGPKVQIYTATHPLEAYPRIHGIEMAYPIKIGDNAWIGGGAIVLPNVTIGKNSVVAAGAVVTKDVPDNVVVAGNPAKVIRKIDNGQDE</sequence>
<protein>
    <submittedName>
        <fullName evidence="5">Putative acetyltransferase</fullName>
    </submittedName>
</protein>
<comment type="similarity">
    <text evidence="1">Belongs to the transferase hexapeptide repeat family.</text>
</comment>